<dbReference type="EMBL" id="WTPW01001828">
    <property type="protein sequence ID" value="KAF0412002.1"/>
    <property type="molecule type" value="Genomic_DNA"/>
</dbReference>
<dbReference type="Proteomes" id="UP000439903">
    <property type="component" value="Unassembled WGS sequence"/>
</dbReference>
<dbReference type="OrthoDB" id="2329482at2759"/>
<keyword evidence="3" id="KW-1185">Reference proteome</keyword>
<reference evidence="2 3" key="1">
    <citation type="journal article" date="2019" name="Environ. Microbiol.">
        <title>At the nexus of three kingdoms: the genome of the mycorrhizal fungus Gigaspora margarita provides insights into plant, endobacterial and fungal interactions.</title>
        <authorList>
            <person name="Venice F."/>
            <person name="Ghignone S."/>
            <person name="Salvioli di Fossalunga A."/>
            <person name="Amselem J."/>
            <person name="Novero M."/>
            <person name="Xianan X."/>
            <person name="Sedzielewska Toro K."/>
            <person name="Morin E."/>
            <person name="Lipzen A."/>
            <person name="Grigoriev I.V."/>
            <person name="Henrissat B."/>
            <person name="Martin F.M."/>
            <person name="Bonfante P."/>
        </authorList>
    </citation>
    <scope>NUCLEOTIDE SEQUENCE [LARGE SCALE GENOMIC DNA]</scope>
    <source>
        <strain evidence="2 3">BEG34</strain>
    </source>
</reference>
<accession>A0A8H3X4U4</accession>
<gene>
    <name evidence="2" type="ORF">F8M41_008030</name>
</gene>
<name>A0A8H3X4U4_GIGMA</name>
<keyword evidence="1" id="KW-0732">Signal</keyword>
<feature type="signal peptide" evidence="1">
    <location>
        <begin position="1"/>
        <end position="15"/>
    </location>
</feature>
<evidence type="ECO:0000313" key="2">
    <source>
        <dbReference type="EMBL" id="KAF0412002.1"/>
    </source>
</evidence>
<evidence type="ECO:0000256" key="1">
    <source>
        <dbReference type="SAM" id="SignalP"/>
    </source>
</evidence>
<dbReference type="AlphaFoldDB" id="A0A8H3X4U4"/>
<protein>
    <submittedName>
        <fullName evidence="2">Di-copper centre-containing protein</fullName>
    </submittedName>
</protein>
<feature type="chain" id="PRO_5034824698" evidence="1">
    <location>
        <begin position="16"/>
        <end position="121"/>
    </location>
</feature>
<proteinExistence type="predicted"/>
<comment type="caution">
    <text evidence="2">The sequence shown here is derived from an EMBL/GenBank/DDBJ whole genome shotgun (WGS) entry which is preliminary data.</text>
</comment>
<organism evidence="2 3">
    <name type="scientific">Gigaspora margarita</name>
    <dbReference type="NCBI Taxonomy" id="4874"/>
    <lineage>
        <taxon>Eukaryota</taxon>
        <taxon>Fungi</taxon>
        <taxon>Fungi incertae sedis</taxon>
        <taxon>Mucoromycota</taxon>
        <taxon>Glomeromycotina</taxon>
        <taxon>Glomeromycetes</taxon>
        <taxon>Diversisporales</taxon>
        <taxon>Gigasporaceae</taxon>
        <taxon>Gigaspora</taxon>
    </lineage>
</organism>
<evidence type="ECO:0000313" key="3">
    <source>
        <dbReference type="Proteomes" id="UP000439903"/>
    </source>
</evidence>
<sequence length="121" mass="13500">MVISSFLLGIDHVLLLEQLIYDDAKNNIIPKYPEISDDPDKKGKLRADYLKDTVLINTSKGAKHAPNPFRSYTLSRDLGTLKLAGNSANPTKRLYTPDNGVHLTPKGYATIRHPDPNYVPK</sequence>